<dbReference type="GO" id="GO:0003677">
    <property type="term" value="F:DNA binding"/>
    <property type="evidence" value="ECO:0007669"/>
    <property type="project" value="UniProtKB-KW"/>
</dbReference>
<keyword evidence="4" id="KW-0378">Hydrolase</keyword>
<dbReference type="InterPro" id="IPR016197">
    <property type="entry name" value="Chromo-like_dom_sf"/>
</dbReference>
<dbReference type="GO" id="GO:0005524">
    <property type="term" value="F:ATP binding"/>
    <property type="evidence" value="ECO:0007669"/>
    <property type="project" value="UniProtKB-KW"/>
</dbReference>
<evidence type="ECO:0000256" key="5">
    <source>
        <dbReference type="ARBA" id="ARBA00022840"/>
    </source>
</evidence>
<keyword evidence="12" id="KW-0238">DNA-binding</keyword>
<protein>
    <submittedName>
        <fullName evidence="12">Putative Chromodomain helicase-DNA-binding protein</fullName>
    </submittedName>
</protein>
<evidence type="ECO:0000313" key="13">
    <source>
        <dbReference type="Proteomes" id="UP000315496"/>
    </source>
</evidence>
<feature type="compositionally biased region" description="Basic and acidic residues" evidence="8">
    <location>
        <begin position="2361"/>
        <end position="2379"/>
    </location>
</feature>
<evidence type="ECO:0000256" key="7">
    <source>
        <dbReference type="SAM" id="Coils"/>
    </source>
</evidence>
<dbReference type="GO" id="GO:0000785">
    <property type="term" value="C:chromatin"/>
    <property type="evidence" value="ECO:0007669"/>
    <property type="project" value="TreeGrafter"/>
</dbReference>
<dbReference type="Gene3D" id="2.40.50.40">
    <property type="match status" value="1"/>
</dbReference>
<dbReference type="SUPFAM" id="SSF52540">
    <property type="entry name" value="P-loop containing nucleoside triphosphate hydrolases"/>
    <property type="match status" value="2"/>
</dbReference>
<dbReference type="Gene3D" id="3.40.50.300">
    <property type="entry name" value="P-loop containing nucleotide triphosphate hydrolases"/>
    <property type="match status" value="1"/>
</dbReference>
<sequence>MASIASPPLTGDELRQVETQYTFLCHQCAQQRLQELRTQNPALAAEIAALLQQDGQGLNPEQQRRVRDFNAQVHQLAERRLCELATRDPLIKRYLEYRRGDSLVVDDSRQKQAVYLSQLLGYAVSLLNQQPQAVYEHLMAQHNKNLASDPPCSPIDSLSQLRTVFGYLLLAYHATSNKPMTVEIEKLYTTFLTANRFPISPLFTTPAQQSQMYNDVVAFLGSRLSMPATNISVGNSSAIQADHVEVLTQSFRLLPPGTPFTNTCLGFVLLCPHTQKALISVLLNLHTLPAETVAEIRRTFYEYIFFLKRATVNVYIGAPYDLYLRLDASPNGYPSQSVFACLRSLSIDTRYIQGICVEISNTLLPLLQGNAYPDRESLLLGLENLRRRYLYDPSYNVYRPMLDRGLFPPTDSAFESYKVYFSEFIVSGPEQAGRLGGARVNSLPVQNTEYTKHATQYMHLQSHFDHLMHRHNESSARLAHMKEEYNQIYSIYITHPEGNPERDAYESRGRAILDKIAAIQQELAELQQPISNAYIQLQQLSQVMSQLRDMSWTKSYTRVHQDANVPLRRRGLEGVPATGGGSAADTSYTETDTTESSAPTLTDRPASSTSADDNTIDPDVEDYEESVIECVLDCKRIPTRLAWMYTPSLLIRPEVDQSLIGKYDYLLPRNISRVGQSDGGLATVRIDFLYDDLRNVNDIIELDTGGSKARQSAPATKQPQHISLANIDPLENGVPLTSKLSDSSETEEELGEEELSVLSETVLAQNLSDTEDQQIYVYLIKWQGYAHCHSTWELEEYIEHLSSFAKVRAYKKKYERIQSFLGNRDIDEATKEEVKEQIRSQKLQIHSFMVPERILGFRDNAEASAAYNRKLEEILTYMRTDKELNLRYSQAFAGSFIKGIPDGSLHYYPQFEWNQYSTTLVTELNFNDPELYHNTHLDEDGYLALLSGKDSDPTNGSRRVMSSITRLSNRTFMVKWRDLPYSKATAEYGEDLVAHPCVGQELFAKLVGEFKCRSLSIKTALKNKKHVRFNQRPSYTPAELDQLLSSPHPSFFVNVSDHLQLREHQIEGVRFLLRRWLEHKSAILADDLGLGKTIQTIAFISALYYSFHVPGPFLIIVPVSILDAWQTALSDWCPSLTVVTLIGTKEDRDVIIDTELFLDPSALLDSEDSDDTREQLKGVSVVPRFHILLTTPQIAVRHEDLLMTFSWRLFIIDEAHSLKNSATHRVATFSKFVTDSKLLITGTPIQNSIDELFNLLNFVEPETFNSLEEFARTGAKDVQAFKEAFTSLGEAGNNEDLLSDQSRVDSIRNAIKPYILRRVKSAVERSIPPKFDFILRMEMTPQQARYTHWVLEQNYTMLTSRVGTTVKLQNLLMQLRKICNHPYLLHDLELQTASLTDILAGSGKFQVLDRVLERMQRDGHRVLIFSQLIKTLDLIERYCLLKKFTYQRMHGSMTMEQRRRAINAFNERGSQDFIFLLSTRSGGQGINLTTADRVIIFDADYNPQNDLQAAGRAHRIGQSNPVVVYRLITKGSVEERILEIGHKKLLLDYAIIQKEGKTAEDESLSEPVLKTQSRDIDDSQEALPIVDNISSVINEEGEMLKTDTLSTVTLDRARTGTTIGENGEHFLRQTVRFGAERLFGMSMTANTTVTNIPTDSMDVEYVLDQAEALSKGPPTHSVHIADVTIMNPSKLPTLEAPISTLASKEEPLADEDFWSNLMQMEPLGLESPLMPDTKGIPDVSLASFPFLQRRDVQRIIRFIRRFGTLTPNHIARLFASDPELAELVGSEVNMRQLCMNILELCKQCCVRHNIDPLHASRTSAATIPFMSVTLPSIDICRAHYTMLLLESIVKDEDFRLPKSLCPAPPTWASEYPDIIDTKLLRLMIIDGFVSSERDLTLNQVDEIISAPGLILVGEPPQGAILSRMKVLARAILRIPSLSVYRTLHDDFVRFDLDPDLTILEDPTFFAYYEHIDGWKDGWESYRDAIQDLIIKISRPRGLQLALATDVDYFPDYAAGVVTPHQRIRKRIPTEVLTRLDKNDVRSMTQSALQSFATRIKMNRMLLDSCHKIPRQRKAFRTCLNIVKKHITGERRRRMIPLVGKVLDMLGANRTYLMGIKIPFHNAVANVDLYRTSLQEGTLNSTSPINRYITQYQCKSQNQGQSQGGWIYGSEEEQVMYQASRYGSSGLADRVRTTTKKALGEMAPRSDHTRLISADFLVVYTTVLDILAARNCELIKSGHEYLEDNEIAYQPMSETADDAVYLISGQYENDLGNFLVRNIINLMFPSRQEPACVLWYICQAIVEDSTFPYVDRTGFEVVRASWNISTEAVQSPTSLSSIEYVATLQLTISPENNRKYLQHLENRRNGGSERRELHADRSYHNEASGSTESEPTYIDTIDTEQTDPQATDSSES</sequence>
<reference evidence="12 13" key="1">
    <citation type="submission" date="2019-05" db="EMBL/GenBank/DDBJ databases">
        <title>The compact genome of Giardia muris reveals important steps in the evolution of intestinal protozoan parasites.</title>
        <authorList>
            <person name="Xu F."/>
            <person name="Jimenez-Gonzalez A."/>
            <person name="Einarsson E."/>
            <person name="Astvaldsson A."/>
            <person name="Peirasmaki D."/>
            <person name="Eckmann L."/>
            <person name="Andersson J.O."/>
            <person name="Svard S.G."/>
            <person name="Jerlstrom-Hultqvist J."/>
        </authorList>
    </citation>
    <scope>NUCLEOTIDE SEQUENCE [LARGE SCALE GENOMIC DNA]</scope>
    <source>
        <strain evidence="12 13">Roberts-Thomson</strain>
    </source>
</reference>
<comment type="caution">
    <text evidence="12">The sequence shown here is derived from an EMBL/GenBank/DDBJ whole genome shotgun (WGS) entry which is preliminary data.</text>
</comment>
<evidence type="ECO:0000256" key="1">
    <source>
        <dbReference type="ARBA" id="ARBA00004123"/>
    </source>
</evidence>
<feature type="coiled-coil region" evidence="7">
    <location>
        <begin position="26"/>
        <end position="53"/>
    </location>
</feature>
<dbReference type="InterPro" id="IPR049730">
    <property type="entry name" value="SNF2/RAD54-like_C"/>
</dbReference>
<dbReference type="GO" id="GO:0016887">
    <property type="term" value="F:ATP hydrolysis activity"/>
    <property type="evidence" value="ECO:0007669"/>
    <property type="project" value="TreeGrafter"/>
</dbReference>
<keyword evidence="6" id="KW-0539">Nucleus</keyword>
<feature type="compositionally biased region" description="Polar residues" evidence="8">
    <location>
        <begin position="2401"/>
        <end position="2411"/>
    </location>
</feature>
<dbReference type="GO" id="GO:0034728">
    <property type="term" value="P:nucleosome organization"/>
    <property type="evidence" value="ECO:0007669"/>
    <property type="project" value="TreeGrafter"/>
</dbReference>
<dbReference type="EMBL" id="VDLU01000001">
    <property type="protein sequence ID" value="TNJ30648.1"/>
    <property type="molecule type" value="Genomic_DNA"/>
</dbReference>
<dbReference type="PANTHER" id="PTHR45623:SF14">
    <property type="entry name" value="CHROMODOMAIN-HELICASE-DNA-BINDING PROTEIN 1"/>
    <property type="match status" value="1"/>
</dbReference>
<dbReference type="OrthoDB" id="10251402at2759"/>
<evidence type="ECO:0000256" key="8">
    <source>
        <dbReference type="SAM" id="MobiDB-lite"/>
    </source>
</evidence>
<dbReference type="GO" id="GO:0003682">
    <property type="term" value="F:chromatin binding"/>
    <property type="evidence" value="ECO:0007669"/>
    <property type="project" value="TreeGrafter"/>
</dbReference>
<dbReference type="GO" id="GO:0140658">
    <property type="term" value="F:ATP-dependent chromatin remodeler activity"/>
    <property type="evidence" value="ECO:0007669"/>
    <property type="project" value="TreeGrafter"/>
</dbReference>
<evidence type="ECO:0000256" key="6">
    <source>
        <dbReference type="ARBA" id="ARBA00023242"/>
    </source>
</evidence>
<dbReference type="PROSITE" id="PS51194">
    <property type="entry name" value="HELICASE_CTER"/>
    <property type="match status" value="1"/>
</dbReference>
<feature type="compositionally biased region" description="Polar residues" evidence="8">
    <location>
        <begin position="2380"/>
        <end position="2389"/>
    </location>
</feature>
<dbReference type="CDD" id="cd18793">
    <property type="entry name" value="SF2_C_SNF"/>
    <property type="match status" value="1"/>
</dbReference>
<keyword evidence="12" id="KW-0347">Helicase</keyword>
<feature type="domain" description="Helicase ATP-binding" evidence="10">
    <location>
        <begin position="1073"/>
        <end position="1262"/>
    </location>
</feature>
<dbReference type="GO" id="GO:0042393">
    <property type="term" value="F:histone binding"/>
    <property type="evidence" value="ECO:0007669"/>
    <property type="project" value="TreeGrafter"/>
</dbReference>
<feature type="region of interest" description="Disordered" evidence="8">
    <location>
        <begin position="565"/>
        <end position="618"/>
    </location>
</feature>
<dbReference type="GO" id="GO:0004386">
    <property type="term" value="F:helicase activity"/>
    <property type="evidence" value="ECO:0007669"/>
    <property type="project" value="UniProtKB-KW"/>
</dbReference>
<keyword evidence="3" id="KW-0547">Nucleotide-binding</keyword>
<dbReference type="InterPro" id="IPR038718">
    <property type="entry name" value="SNF2-like_sf"/>
</dbReference>
<dbReference type="PANTHER" id="PTHR45623">
    <property type="entry name" value="CHROMODOMAIN-HELICASE-DNA-BINDING PROTEIN 3-RELATED-RELATED"/>
    <property type="match status" value="1"/>
</dbReference>
<dbReference type="InterPro" id="IPR000330">
    <property type="entry name" value="SNF2_N"/>
</dbReference>
<evidence type="ECO:0000259" key="10">
    <source>
        <dbReference type="PROSITE" id="PS51192"/>
    </source>
</evidence>
<dbReference type="PROSITE" id="PS50013">
    <property type="entry name" value="CHROMO_2"/>
    <property type="match status" value="1"/>
</dbReference>
<dbReference type="Proteomes" id="UP000315496">
    <property type="component" value="Chromosome 1"/>
</dbReference>
<dbReference type="Pfam" id="PF00271">
    <property type="entry name" value="Helicase_C"/>
    <property type="match status" value="1"/>
</dbReference>
<dbReference type="SUPFAM" id="SSF54160">
    <property type="entry name" value="Chromo domain-like"/>
    <property type="match status" value="1"/>
</dbReference>
<dbReference type="InterPro" id="IPR027417">
    <property type="entry name" value="P-loop_NTPase"/>
</dbReference>
<dbReference type="PROSITE" id="PS51192">
    <property type="entry name" value="HELICASE_ATP_BIND_1"/>
    <property type="match status" value="1"/>
</dbReference>
<dbReference type="SMART" id="SM00490">
    <property type="entry name" value="HELICc"/>
    <property type="match status" value="1"/>
</dbReference>
<gene>
    <name evidence="12" type="ORF">GMRT_10764</name>
</gene>
<dbReference type="Gene3D" id="3.40.50.10810">
    <property type="entry name" value="Tandem AAA-ATPase domain"/>
    <property type="match status" value="1"/>
</dbReference>
<evidence type="ECO:0000256" key="3">
    <source>
        <dbReference type="ARBA" id="ARBA00022741"/>
    </source>
</evidence>
<dbReference type="SMART" id="SM00487">
    <property type="entry name" value="DEXDc"/>
    <property type="match status" value="1"/>
</dbReference>
<accession>A0A4Z1T4Q1</accession>
<keyword evidence="2" id="KW-0677">Repeat</keyword>
<dbReference type="InterPro" id="IPR014001">
    <property type="entry name" value="Helicase_ATP-bd"/>
</dbReference>
<dbReference type="InterPro" id="IPR023780">
    <property type="entry name" value="Chromo_domain"/>
</dbReference>
<keyword evidence="5" id="KW-0067">ATP-binding</keyword>
<feature type="compositionally biased region" description="Low complexity" evidence="8">
    <location>
        <begin position="583"/>
        <end position="598"/>
    </location>
</feature>
<feature type="region of interest" description="Disordered" evidence="8">
    <location>
        <begin position="2361"/>
        <end position="2411"/>
    </location>
</feature>
<dbReference type="InterPro" id="IPR001650">
    <property type="entry name" value="Helicase_C-like"/>
</dbReference>
<evidence type="ECO:0000259" key="9">
    <source>
        <dbReference type="PROSITE" id="PS50013"/>
    </source>
</evidence>
<keyword evidence="13" id="KW-1185">Reference proteome</keyword>
<dbReference type="Pfam" id="PF00176">
    <property type="entry name" value="SNF2-rel_dom"/>
    <property type="match status" value="1"/>
</dbReference>
<evidence type="ECO:0000256" key="2">
    <source>
        <dbReference type="ARBA" id="ARBA00022737"/>
    </source>
</evidence>
<keyword evidence="7" id="KW-0175">Coiled coil</keyword>
<dbReference type="SMART" id="SM00298">
    <property type="entry name" value="CHROMO"/>
    <property type="match status" value="2"/>
</dbReference>
<comment type="subcellular location">
    <subcellularLocation>
        <location evidence="1">Nucleus</location>
    </subcellularLocation>
</comment>
<organism evidence="12 13">
    <name type="scientific">Giardia muris</name>
    <dbReference type="NCBI Taxonomy" id="5742"/>
    <lineage>
        <taxon>Eukaryota</taxon>
        <taxon>Metamonada</taxon>
        <taxon>Diplomonadida</taxon>
        <taxon>Hexamitidae</taxon>
        <taxon>Giardiinae</taxon>
        <taxon>Giardia</taxon>
    </lineage>
</organism>
<evidence type="ECO:0000313" key="12">
    <source>
        <dbReference type="EMBL" id="TNJ30648.1"/>
    </source>
</evidence>
<dbReference type="GO" id="GO:0005634">
    <property type="term" value="C:nucleus"/>
    <property type="evidence" value="ECO:0007669"/>
    <property type="project" value="UniProtKB-SubCell"/>
</dbReference>
<feature type="domain" description="Helicase C-terminal" evidence="11">
    <location>
        <begin position="1407"/>
        <end position="1558"/>
    </location>
</feature>
<dbReference type="VEuPathDB" id="GiardiaDB:GMRT_10764"/>
<name>A0A4Z1T4Q1_GIAMU</name>
<proteinExistence type="predicted"/>
<feature type="domain" description="Chromo" evidence="9">
    <location>
        <begin position="757"/>
        <end position="822"/>
    </location>
</feature>
<dbReference type="Pfam" id="PF00385">
    <property type="entry name" value="Chromo"/>
    <property type="match status" value="1"/>
</dbReference>
<evidence type="ECO:0000259" key="11">
    <source>
        <dbReference type="PROSITE" id="PS51194"/>
    </source>
</evidence>
<dbReference type="InterPro" id="IPR000953">
    <property type="entry name" value="Chromo/chromo_shadow_dom"/>
</dbReference>
<evidence type="ECO:0000256" key="4">
    <source>
        <dbReference type="ARBA" id="ARBA00022801"/>
    </source>
</evidence>